<feature type="transmembrane region" description="Helical" evidence="5">
    <location>
        <begin position="154"/>
        <end position="174"/>
    </location>
</feature>
<feature type="transmembrane region" description="Helical" evidence="5">
    <location>
        <begin position="123"/>
        <end position="142"/>
    </location>
</feature>
<dbReference type="AlphaFoldDB" id="A0A081RA96"/>
<keyword evidence="3 5" id="KW-1133">Transmembrane helix</keyword>
<evidence type="ECO:0000313" key="7">
    <source>
        <dbReference type="EMBL" id="KEQ52119.1"/>
    </source>
</evidence>
<evidence type="ECO:0000256" key="1">
    <source>
        <dbReference type="ARBA" id="ARBA00004141"/>
    </source>
</evidence>
<dbReference type="eggNOG" id="COG2814">
    <property type="taxonomic scope" value="Bacteria"/>
</dbReference>
<dbReference type="Gene3D" id="1.20.1250.20">
    <property type="entry name" value="MFS general substrate transporter like domains"/>
    <property type="match status" value="1"/>
</dbReference>
<keyword evidence="4 5" id="KW-0472">Membrane</keyword>
<dbReference type="InterPro" id="IPR005829">
    <property type="entry name" value="Sugar_transporter_CS"/>
</dbReference>
<dbReference type="PANTHER" id="PTHR23508">
    <property type="entry name" value="CARBOXYLIC ACID TRANSPORTER PROTEIN HOMOLOG"/>
    <property type="match status" value="1"/>
</dbReference>
<proteinExistence type="predicted"/>
<evidence type="ECO:0000256" key="4">
    <source>
        <dbReference type="ARBA" id="ARBA00023136"/>
    </source>
</evidence>
<evidence type="ECO:0000256" key="3">
    <source>
        <dbReference type="ARBA" id="ARBA00022989"/>
    </source>
</evidence>
<feature type="transmembrane region" description="Helical" evidence="5">
    <location>
        <begin position="32"/>
        <end position="55"/>
    </location>
</feature>
<evidence type="ECO:0000256" key="5">
    <source>
        <dbReference type="SAM" id="Phobius"/>
    </source>
</evidence>
<feature type="transmembrane region" description="Helical" evidence="5">
    <location>
        <begin position="67"/>
        <end position="87"/>
    </location>
</feature>
<keyword evidence="2 5" id="KW-0812">Transmembrane</keyword>
<comment type="caution">
    <text evidence="7">The sequence shown here is derived from an EMBL/GenBank/DDBJ whole genome shotgun (WGS) entry which is preliminary data.</text>
</comment>
<feature type="transmembrane region" description="Helical" evidence="5">
    <location>
        <begin position="350"/>
        <end position="374"/>
    </location>
</feature>
<protein>
    <submittedName>
        <fullName evidence="7">Putative MFS permease</fullName>
    </submittedName>
</protein>
<feature type="transmembrane region" description="Helical" evidence="5">
    <location>
        <begin position="186"/>
        <end position="206"/>
    </location>
</feature>
<comment type="subcellular location">
    <subcellularLocation>
        <location evidence="1">Membrane</location>
        <topology evidence="1">Multi-pass membrane protein</topology>
    </subcellularLocation>
</comment>
<dbReference type="PROSITE" id="PS00217">
    <property type="entry name" value="SUGAR_TRANSPORT_2"/>
    <property type="match status" value="1"/>
</dbReference>
<accession>A0A081RA96</accession>
<feature type="transmembrane region" description="Helical" evidence="5">
    <location>
        <begin position="323"/>
        <end position="344"/>
    </location>
</feature>
<feature type="domain" description="Major facilitator superfamily (MFS) profile" evidence="6">
    <location>
        <begin position="32"/>
        <end position="440"/>
    </location>
</feature>
<dbReference type="SUPFAM" id="SSF103473">
    <property type="entry name" value="MFS general substrate transporter"/>
    <property type="match status" value="1"/>
</dbReference>
<evidence type="ECO:0000259" key="6">
    <source>
        <dbReference type="PROSITE" id="PS50850"/>
    </source>
</evidence>
<dbReference type="RefSeq" id="WP_037455111.1">
    <property type="nucleotide sequence ID" value="NZ_JFHR01000051.1"/>
</dbReference>
<gene>
    <name evidence="7" type="ORF">BV95_03600</name>
</gene>
<dbReference type="PROSITE" id="PS50850">
    <property type="entry name" value="MFS"/>
    <property type="match status" value="1"/>
</dbReference>
<reference evidence="7 8" key="1">
    <citation type="submission" date="2014-02" db="EMBL/GenBank/DDBJ databases">
        <title>Whole genome sequence of Sphingobium chlorophenolicum NBRC 16172.</title>
        <authorList>
            <person name="Gan H.M."/>
            <person name="Gan H.Y."/>
            <person name="Chew T.H."/>
            <person name="Savka M.A."/>
        </authorList>
    </citation>
    <scope>NUCLEOTIDE SEQUENCE [LARGE SCALE GENOMIC DNA]</scope>
    <source>
        <strain evidence="7 8">NBRC 16172</strain>
    </source>
</reference>
<dbReference type="Pfam" id="PF07690">
    <property type="entry name" value="MFS_1"/>
    <property type="match status" value="1"/>
</dbReference>
<evidence type="ECO:0000256" key="2">
    <source>
        <dbReference type="ARBA" id="ARBA00022692"/>
    </source>
</evidence>
<dbReference type="OrthoDB" id="9800416at2"/>
<feature type="transmembrane region" description="Helical" evidence="5">
    <location>
        <begin position="262"/>
        <end position="284"/>
    </location>
</feature>
<dbReference type="GO" id="GO:0005886">
    <property type="term" value="C:plasma membrane"/>
    <property type="evidence" value="ECO:0007669"/>
    <property type="project" value="TreeGrafter"/>
</dbReference>
<feature type="transmembrane region" description="Helical" evidence="5">
    <location>
        <begin position="386"/>
        <end position="408"/>
    </location>
</feature>
<dbReference type="Proteomes" id="UP000028411">
    <property type="component" value="Unassembled WGS sequence"/>
</dbReference>
<sequence length="443" mass="45695">MTPSASTGTPPGAVTIGRAIDGRPMSPIQYRVVALGCLIMLLDGLDIQAMALSVPSIAQQWELAPSTFGPALASALLGMLFSAALVAPMGDRVGRQPMLVAALTVVGLGSLATSYATTTVDLVVTRALTGVGLGMSIPNAVALVSEFVPARRKALCVTLVYSSVALGALTAGLTGPLVMRLLGWQGLFQLGGWLPLAIALLLLVCLPESPDYLLRAGRRATHLRKIVRQLGLEEHGLAANEAAGHRAAVRILFMPGLKGPTLILWALSLLTMFILYLMISWLPALLEVAGFSRADALRSSVIIQAGGILGGLALAMPADRGHIVPALLFAYGVAIAALLGFGIVPPDPLSWGALLFLTGIGTAGSQVAVTALAVMVYPPNIRATGLGWAVMTGRFGAVISAFAGSLLLRSPLSPGSALALLSIPLALCGVAILMLKSLKNQES</sequence>
<dbReference type="InterPro" id="IPR011701">
    <property type="entry name" value="MFS"/>
</dbReference>
<dbReference type="GO" id="GO:0046943">
    <property type="term" value="F:carboxylic acid transmembrane transporter activity"/>
    <property type="evidence" value="ECO:0007669"/>
    <property type="project" value="TreeGrafter"/>
</dbReference>
<organism evidence="7 8">
    <name type="scientific">Sphingobium chlorophenolicum</name>
    <dbReference type="NCBI Taxonomy" id="46429"/>
    <lineage>
        <taxon>Bacteria</taxon>
        <taxon>Pseudomonadati</taxon>
        <taxon>Pseudomonadota</taxon>
        <taxon>Alphaproteobacteria</taxon>
        <taxon>Sphingomonadales</taxon>
        <taxon>Sphingomonadaceae</taxon>
        <taxon>Sphingobium</taxon>
    </lineage>
</organism>
<evidence type="ECO:0000313" key="8">
    <source>
        <dbReference type="Proteomes" id="UP000028411"/>
    </source>
</evidence>
<dbReference type="InterPro" id="IPR020846">
    <property type="entry name" value="MFS_dom"/>
</dbReference>
<dbReference type="EMBL" id="JFHR01000051">
    <property type="protein sequence ID" value="KEQ52119.1"/>
    <property type="molecule type" value="Genomic_DNA"/>
</dbReference>
<feature type="transmembrane region" description="Helical" evidence="5">
    <location>
        <begin position="414"/>
        <end position="435"/>
    </location>
</feature>
<dbReference type="PATRIC" id="fig|46429.4.peg.3588"/>
<name>A0A081RA96_SPHCR</name>
<feature type="transmembrane region" description="Helical" evidence="5">
    <location>
        <begin position="296"/>
        <end position="316"/>
    </location>
</feature>
<feature type="transmembrane region" description="Helical" evidence="5">
    <location>
        <begin position="99"/>
        <end position="117"/>
    </location>
</feature>
<dbReference type="PANTHER" id="PTHR23508:SF10">
    <property type="entry name" value="CARBOXYLIC ACID TRANSPORTER PROTEIN HOMOLOG"/>
    <property type="match status" value="1"/>
</dbReference>
<dbReference type="InterPro" id="IPR036259">
    <property type="entry name" value="MFS_trans_sf"/>
</dbReference>